<evidence type="ECO:0000313" key="1">
    <source>
        <dbReference type="EMBL" id="CAS00649.1"/>
    </source>
</evidence>
<dbReference type="GeneID" id="68918643"/>
<gene>
    <name evidence="1" type="ORF">CBG27186</name>
    <name evidence="1" type="ORF">CBG_27186</name>
</gene>
<dbReference type="Proteomes" id="UP000008549">
    <property type="component" value="Unassembled WGS sequence"/>
</dbReference>
<organism evidence="1 2">
    <name type="scientific">Caenorhabditis briggsae</name>
    <dbReference type="NCBI Taxonomy" id="6238"/>
    <lineage>
        <taxon>Eukaryota</taxon>
        <taxon>Metazoa</taxon>
        <taxon>Ecdysozoa</taxon>
        <taxon>Nematoda</taxon>
        <taxon>Chromadorea</taxon>
        <taxon>Rhabditida</taxon>
        <taxon>Rhabditina</taxon>
        <taxon>Rhabditomorpha</taxon>
        <taxon>Rhabditoidea</taxon>
        <taxon>Rhabditidae</taxon>
        <taxon>Peloderinae</taxon>
        <taxon>Caenorhabditis</taxon>
    </lineage>
</organism>
<protein>
    <submittedName>
        <fullName evidence="1">Protein CBG27186</fullName>
    </submittedName>
</protein>
<keyword evidence="2" id="KW-1185">Reference proteome</keyword>
<name>B6IL16_CAEBR</name>
<dbReference type="KEGG" id="cbr:CBG_27186"/>
<dbReference type="AlphaFoldDB" id="B6IL16"/>
<accession>B6IL16</accession>
<dbReference type="InParanoid" id="B6IL16"/>
<dbReference type="EMBL" id="HE601047">
    <property type="protein sequence ID" value="CAS00649.1"/>
    <property type="molecule type" value="Genomic_DNA"/>
</dbReference>
<dbReference type="RefSeq" id="XP_045100208.1">
    <property type="nucleotide sequence ID" value="XM_045237969.1"/>
</dbReference>
<reference evidence="1 2" key="1">
    <citation type="journal article" date="2003" name="PLoS Biol.">
        <title>The genome sequence of Caenorhabditis briggsae: a platform for comparative genomics.</title>
        <authorList>
            <person name="Stein L.D."/>
            <person name="Bao Z."/>
            <person name="Blasiar D."/>
            <person name="Blumenthal T."/>
            <person name="Brent M.R."/>
            <person name="Chen N."/>
            <person name="Chinwalla A."/>
            <person name="Clarke L."/>
            <person name="Clee C."/>
            <person name="Coghlan A."/>
            <person name="Coulson A."/>
            <person name="D'Eustachio P."/>
            <person name="Fitch D.H."/>
            <person name="Fulton L.A."/>
            <person name="Fulton R.E."/>
            <person name="Griffiths-Jones S."/>
            <person name="Harris T.W."/>
            <person name="Hillier L.W."/>
            <person name="Kamath R."/>
            <person name="Kuwabara P.E."/>
            <person name="Mardis E.R."/>
            <person name="Marra M.A."/>
            <person name="Miner T.L."/>
            <person name="Minx P."/>
            <person name="Mullikin J.C."/>
            <person name="Plumb R.W."/>
            <person name="Rogers J."/>
            <person name="Schein J.E."/>
            <person name="Sohrmann M."/>
            <person name="Spieth J."/>
            <person name="Stajich J.E."/>
            <person name="Wei C."/>
            <person name="Willey D."/>
            <person name="Wilson R.K."/>
            <person name="Durbin R."/>
            <person name="Waterston R.H."/>
        </authorList>
    </citation>
    <scope>NUCLEOTIDE SEQUENCE [LARGE SCALE GENOMIC DNA]</scope>
    <source>
        <strain evidence="1 2">AF16</strain>
    </source>
</reference>
<dbReference type="CTD" id="68918643"/>
<reference evidence="1 2" key="2">
    <citation type="journal article" date="2011" name="PLoS Genet.">
        <title>Caenorhabditis briggsae recombinant inbred line genotypes reveal inter-strain incompatibility and the evolution of recombination.</title>
        <authorList>
            <person name="Ross J.A."/>
            <person name="Koboldt D.C."/>
            <person name="Staisch J.E."/>
            <person name="Chamberlin H.M."/>
            <person name="Gupta B.P."/>
            <person name="Miller R.D."/>
            <person name="Baird S.E."/>
            <person name="Haag E.S."/>
        </authorList>
    </citation>
    <scope>NUCLEOTIDE SEQUENCE [LARGE SCALE GENOMIC DNA]</scope>
    <source>
        <strain evidence="1 2">AF16</strain>
    </source>
</reference>
<sequence>MVFVDLYCISNHFLCI</sequence>
<proteinExistence type="predicted"/>
<evidence type="ECO:0000313" key="2">
    <source>
        <dbReference type="Proteomes" id="UP000008549"/>
    </source>
</evidence>